<gene>
    <name evidence="2" type="ORF">MKW94_017715</name>
</gene>
<sequence>MSYPMNTSSSSSTSGTNRILELTLSDILAVIKPSEEDVTARTRAIDELKAFVNQSAVEYSSLRGATVYPFGSYVCNLYTRWGDLDISIHIQDPSRCSTALRNLQEAVSRRGHIFRITKFIPNARVPLLVVESKNHNNITCDISISNYAGVFKSRFLDWEWAKFKGINSSRDGTFTSYALCLLVIYHFQTCEPPILPPLKEMHDGQMVGDNVNFPDFQDLRNKMTANVERFKRWRFTNTSSLSELFVSFFLKFSKFELANDNYNYFCTYTGKWEERAGSVFALYERTYLYIKDPFARAENAARGVYDTSKISEAFRTTYGMLISASGRDRLPLISNLVRPEISFQVIARG</sequence>
<dbReference type="GO" id="GO:0031123">
    <property type="term" value="P:RNA 3'-end processing"/>
    <property type="evidence" value="ECO:0007669"/>
    <property type="project" value="TreeGrafter"/>
</dbReference>
<dbReference type="GO" id="GO:0050265">
    <property type="term" value="F:RNA uridylyltransferase activity"/>
    <property type="evidence" value="ECO:0007669"/>
    <property type="project" value="TreeGrafter"/>
</dbReference>
<evidence type="ECO:0000313" key="2">
    <source>
        <dbReference type="EMBL" id="MCL7029831.1"/>
    </source>
</evidence>
<dbReference type="Proteomes" id="UP001177140">
    <property type="component" value="Unassembled WGS sequence"/>
</dbReference>
<reference evidence="2" key="1">
    <citation type="submission" date="2022-03" db="EMBL/GenBank/DDBJ databases">
        <title>A functionally conserved STORR gene fusion in Papaver species that diverged 16.8 million years ago.</title>
        <authorList>
            <person name="Catania T."/>
        </authorList>
    </citation>
    <scope>NUCLEOTIDE SEQUENCE</scope>
    <source>
        <strain evidence="2">S-191538</strain>
    </source>
</reference>
<dbReference type="Pfam" id="PF22600">
    <property type="entry name" value="MTPAP-like_central"/>
    <property type="match status" value="1"/>
</dbReference>
<accession>A0AA41S740</accession>
<dbReference type="SUPFAM" id="SSF81631">
    <property type="entry name" value="PAP/OAS1 substrate-binding domain"/>
    <property type="match status" value="1"/>
</dbReference>
<comment type="caution">
    <text evidence="2">The sequence shown here is derived from an EMBL/GenBank/DDBJ whole genome shotgun (WGS) entry which is preliminary data.</text>
</comment>
<dbReference type="PANTHER" id="PTHR12271">
    <property type="entry name" value="POLY A POLYMERASE CID PAP -RELATED"/>
    <property type="match status" value="1"/>
</dbReference>
<feature type="domain" description="Poly(A) RNA polymerase mitochondrial-like central palm" evidence="1">
    <location>
        <begin position="23"/>
        <end position="156"/>
    </location>
</feature>
<protein>
    <recommendedName>
        <fullName evidence="1">Poly(A) RNA polymerase mitochondrial-like central palm domain-containing protein</fullName>
    </recommendedName>
</protein>
<dbReference type="Gene3D" id="1.10.1410.10">
    <property type="match status" value="1"/>
</dbReference>
<dbReference type="InterPro" id="IPR054708">
    <property type="entry name" value="MTPAP-like_central"/>
</dbReference>
<dbReference type="AlphaFoldDB" id="A0AA41S740"/>
<dbReference type="EMBL" id="JAJJMA010094629">
    <property type="protein sequence ID" value="MCL7029831.1"/>
    <property type="molecule type" value="Genomic_DNA"/>
</dbReference>
<dbReference type="SUPFAM" id="SSF81301">
    <property type="entry name" value="Nucleotidyltransferase"/>
    <property type="match status" value="1"/>
</dbReference>
<evidence type="ECO:0000259" key="1">
    <source>
        <dbReference type="Pfam" id="PF22600"/>
    </source>
</evidence>
<dbReference type="InterPro" id="IPR043519">
    <property type="entry name" value="NT_sf"/>
</dbReference>
<evidence type="ECO:0000313" key="3">
    <source>
        <dbReference type="Proteomes" id="UP001177140"/>
    </source>
</evidence>
<dbReference type="CDD" id="cd05402">
    <property type="entry name" value="NT_PAP_TUTase"/>
    <property type="match status" value="1"/>
</dbReference>
<organism evidence="2 3">
    <name type="scientific">Papaver nudicaule</name>
    <name type="common">Iceland poppy</name>
    <dbReference type="NCBI Taxonomy" id="74823"/>
    <lineage>
        <taxon>Eukaryota</taxon>
        <taxon>Viridiplantae</taxon>
        <taxon>Streptophyta</taxon>
        <taxon>Embryophyta</taxon>
        <taxon>Tracheophyta</taxon>
        <taxon>Spermatophyta</taxon>
        <taxon>Magnoliopsida</taxon>
        <taxon>Ranunculales</taxon>
        <taxon>Papaveraceae</taxon>
        <taxon>Papaveroideae</taxon>
        <taxon>Papaver</taxon>
    </lineage>
</organism>
<name>A0AA41S740_PAPNU</name>
<dbReference type="PANTHER" id="PTHR12271:SF123">
    <property type="entry name" value="PROTEIN HESO1"/>
    <property type="match status" value="1"/>
</dbReference>
<proteinExistence type="predicted"/>
<keyword evidence="3" id="KW-1185">Reference proteome</keyword>
<dbReference type="Gene3D" id="3.30.460.10">
    <property type="entry name" value="Beta Polymerase, domain 2"/>
    <property type="match status" value="1"/>
</dbReference>